<protein>
    <submittedName>
        <fullName evidence="1">Uncharacterized protein</fullName>
    </submittedName>
</protein>
<gene>
    <name evidence="1" type="ORF">U14_02485</name>
</gene>
<evidence type="ECO:0000313" key="2">
    <source>
        <dbReference type="Proteomes" id="UP000030700"/>
    </source>
</evidence>
<name>A0A081BLH6_9BACT</name>
<keyword evidence="2" id="KW-1185">Reference proteome</keyword>
<sequence>MTPYSERIAEGVAASGETIQNTALRQRESRDLIESMLRRRGIHAVKYAAADASRLPETEASHAEHVLYGLMKKYSFRIFLRDLAASLPEIDMALLTRYCSENTAKEYLATLLEQQLLQKVAPGQYALTNPQMQTVGDTFEWFVAQVLQREFDCPAEYGIRFKHSGVGGDYDVIASVEGHLAYIEVKSSPPKHIEYPEIHAFFERVSEFRPQIAIFLEDTHLRMRDKLVPMFEEALRQQFGNHADSDYPLRELHDEVFVVNNIVFLANTKPDLISNLGVCLKHFLDSCSAWPLA</sequence>
<dbReference type="Proteomes" id="UP000030700">
    <property type="component" value="Unassembled WGS sequence"/>
</dbReference>
<evidence type="ECO:0000313" key="1">
    <source>
        <dbReference type="EMBL" id="GAK51242.1"/>
    </source>
</evidence>
<reference evidence="1" key="1">
    <citation type="journal article" date="2015" name="PeerJ">
        <title>First genomic representation of candidate bacterial phylum KSB3 points to enhanced environmental sensing as a trigger of wastewater bulking.</title>
        <authorList>
            <person name="Sekiguchi Y."/>
            <person name="Ohashi A."/>
            <person name="Parks D.H."/>
            <person name="Yamauchi T."/>
            <person name="Tyson G.W."/>
            <person name="Hugenholtz P."/>
        </authorList>
    </citation>
    <scope>NUCLEOTIDE SEQUENCE [LARGE SCALE GENOMIC DNA]</scope>
</reference>
<organism evidence="1">
    <name type="scientific">Candidatus Moduliflexus flocculans</name>
    <dbReference type="NCBI Taxonomy" id="1499966"/>
    <lineage>
        <taxon>Bacteria</taxon>
        <taxon>Candidatus Moduliflexota</taxon>
        <taxon>Candidatus Moduliflexia</taxon>
        <taxon>Candidatus Moduliflexales</taxon>
        <taxon>Candidatus Moduliflexaceae</taxon>
    </lineage>
</organism>
<proteinExistence type="predicted"/>
<accession>A0A081BLH6</accession>
<dbReference type="EMBL" id="DF820457">
    <property type="protein sequence ID" value="GAK51242.1"/>
    <property type="molecule type" value="Genomic_DNA"/>
</dbReference>
<dbReference type="AlphaFoldDB" id="A0A081BLH6"/>
<dbReference type="HOGENOM" id="CLU_084188_0_0_0"/>